<protein>
    <recommendedName>
        <fullName evidence="5">Ankyrin</fullName>
    </recommendedName>
</protein>
<name>A0AAE0DKH8_9LECA</name>
<gene>
    <name evidence="3" type="ORF">OEA41_009755</name>
</gene>
<keyword evidence="4" id="KW-1185">Reference proteome</keyword>
<dbReference type="InterPro" id="IPR050745">
    <property type="entry name" value="Multifunctional_regulatory"/>
</dbReference>
<evidence type="ECO:0000256" key="1">
    <source>
        <dbReference type="ARBA" id="ARBA00022737"/>
    </source>
</evidence>
<evidence type="ECO:0000256" key="2">
    <source>
        <dbReference type="ARBA" id="ARBA00023043"/>
    </source>
</evidence>
<dbReference type="SMART" id="SM00248">
    <property type="entry name" value="ANK"/>
    <property type="match status" value="3"/>
</dbReference>
<dbReference type="InterPro" id="IPR036770">
    <property type="entry name" value="Ankyrin_rpt-contain_sf"/>
</dbReference>
<dbReference type="EMBL" id="JASNWA010000009">
    <property type="protein sequence ID" value="KAK3170368.1"/>
    <property type="molecule type" value="Genomic_DNA"/>
</dbReference>
<dbReference type="SUPFAM" id="SSF48403">
    <property type="entry name" value="Ankyrin repeat"/>
    <property type="match status" value="1"/>
</dbReference>
<keyword evidence="1" id="KW-0677">Repeat</keyword>
<reference evidence="3" key="1">
    <citation type="submission" date="2022-11" db="EMBL/GenBank/DDBJ databases">
        <title>Chromosomal genome sequence assembly and mating type (MAT) locus characterization of the leprose asexual lichenized fungus Lepraria neglecta (Nyl.) Erichsen.</title>
        <authorList>
            <person name="Allen J.L."/>
            <person name="Pfeffer B."/>
        </authorList>
    </citation>
    <scope>NUCLEOTIDE SEQUENCE</scope>
    <source>
        <strain evidence="3">Allen 5258</strain>
    </source>
</reference>
<sequence>MAPSLQTMQPQSTAMASIDSAYDDLPIDPIDYDAIDREDAYISTFESACQHGPLSTVQSIVSSTTPPPPRTRFFLHHGLTVALRAGSIDIARYLLSVGAPIVRQTPNNILSTPSDQQLPLFELLLQHGWTVNTPGLYGAVLLPLVVDNLPLLHWFLLHGANPNLGEQRDHRNRTGGSDTDSCAALEAAAGQGNVAAVRLLLDAGAEIQHGIPLHFAAGACPPGMNPYTGRVTPSKEFDQSRIPVMALLVEHGADVNQAEKSRHMVARYAIVHAVMAGAVERVRWLLEQGADPEAKGAYGSAVTYATQMGSEEMRHVIDEIVRARS</sequence>
<evidence type="ECO:0000313" key="4">
    <source>
        <dbReference type="Proteomes" id="UP001276659"/>
    </source>
</evidence>
<dbReference type="PANTHER" id="PTHR24189">
    <property type="entry name" value="MYOTROPHIN"/>
    <property type="match status" value="1"/>
</dbReference>
<dbReference type="Gene3D" id="1.25.40.20">
    <property type="entry name" value="Ankyrin repeat-containing domain"/>
    <property type="match status" value="1"/>
</dbReference>
<evidence type="ECO:0000313" key="3">
    <source>
        <dbReference type="EMBL" id="KAK3170368.1"/>
    </source>
</evidence>
<evidence type="ECO:0008006" key="5">
    <source>
        <dbReference type="Google" id="ProtNLM"/>
    </source>
</evidence>
<organism evidence="3 4">
    <name type="scientific">Lepraria neglecta</name>
    <dbReference type="NCBI Taxonomy" id="209136"/>
    <lineage>
        <taxon>Eukaryota</taxon>
        <taxon>Fungi</taxon>
        <taxon>Dikarya</taxon>
        <taxon>Ascomycota</taxon>
        <taxon>Pezizomycotina</taxon>
        <taxon>Lecanoromycetes</taxon>
        <taxon>OSLEUM clade</taxon>
        <taxon>Lecanoromycetidae</taxon>
        <taxon>Lecanorales</taxon>
        <taxon>Lecanorineae</taxon>
        <taxon>Stereocaulaceae</taxon>
        <taxon>Lepraria</taxon>
    </lineage>
</organism>
<accession>A0AAE0DKH8</accession>
<dbReference type="AlphaFoldDB" id="A0AAE0DKH8"/>
<keyword evidence="2" id="KW-0040">ANK repeat</keyword>
<comment type="caution">
    <text evidence="3">The sequence shown here is derived from an EMBL/GenBank/DDBJ whole genome shotgun (WGS) entry which is preliminary data.</text>
</comment>
<dbReference type="Proteomes" id="UP001276659">
    <property type="component" value="Unassembled WGS sequence"/>
</dbReference>
<dbReference type="InterPro" id="IPR002110">
    <property type="entry name" value="Ankyrin_rpt"/>
</dbReference>
<dbReference type="PANTHER" id="PTHR24189:SF50">
    <property type="entry name" value="ANKYRIN REPEAT AND SOCS BOX PROTEIN 2"/>
    <property type="match status" value="1"/>
</dbReference>
<proteinExistence type="predicted"/>